<dbReference type="InterPro" id="IPR036770">
    <property type="entry name" value="Ankyrin_rpt-contain_sf"/>
</dbReference>
<keyword evidence="7" id="KW-0967">Endosome</keyword>
<dbReference type="PANTHER" id="PTHR23180">
    <property type="entry name" value="CENTAURIN/ARF"/>
    <property type="match status" value="1"/>
</dbReference>
<dbReference type="Gene3D" id="1.10.220.150">
    <property type="entry name" value="Arf GTPase activating protein"/>
    <property type="match status" value="1"/>
</dbReference>
<dbReference type="SMART" id="SM00105">
    <property type="entry name" value="ArfGap"/>
    <property type="match status" value="1"/>
</dbReference>
<accession>A0A8V0XEN4</accession>
<dbReference type="Ensembl" id="ENSGALT00010004770.1">
    <property type="protein sequence ID" value="ENSGALP00010002861.1"/>
    <property type="gene ID" value="ENSGALG00010002136.1"/>
</dbReference>
<feature type="region of interest" description="Disordered" evidence="8">
    <location>
        <begin position="508"/>
        <end position="544"/>
    </location>
</feature>
<keyword evidence="7" id="KW-0343">GTPase activation</keyword>
<evidence type="ECO:0000256" key="6">
    <source>
        <dbReference type="PROSITE-ProRule" id="PRU00288"/>
    </source>
</evidence>
<dbReference type="InterPro" id="IPR037278">
    <property type="entry name" value="ARFGAP/RecO"/>
</dbReference>
<dbReference type="PROSITE" id="PS50088">
    <property type="entry name" value="ANK_REPEAT"/>
    <property type="match status" value="2"/>
</dbReference>
<dbReference type="FunFam" id="1.10.220.150:FF:000007">
    <property type="entry name" value="Arf-GAP with coiled-coil, ANK repeat and PH domain-containing protein 2"/>
    <property type="match status" value="1"/>
</dbReference>
<dbReference type="Pfam" id="PF16746">
    <property type="entry name" value="BAR_3"/>
    <property type="match status" value="1"/>
</dbReference>
<dbReference type="CDD" id="cd08835">
    <property type="entry name" value="ArfGap_ACAP"/>
    <property type="match status" value="1"/>
</dbReference>
<dbReference type="PROSITE" id="PS50115">
    <property type="entry name" value="ARFGAP"/>
    <property type="match status" value="1"/>
</dbReference>
<dbReference type="Gene3D" id="1.20.1270.60">
    <property type="entry name" value="Arfaptin homology (AH) domain/BAR domain"/>
    <property type="match status" value="1"/>
</dbReference>
<reference evidence="11" key="1">
    <citation type="submission" date="2025-08" db="UniProtKB">
        <authorList>
            <consortium name="Ensembl"/>
        </authorList>
    </citation>
    <scope>IDENTIFICATION</scope>
    <source>
        <strain evidence="11">broiler</strain>
    </source>
</reference>
<proteinExistence type="predicted"/>
<keyword evidence="1 7" id="KW-0479">Metal-binding</keyword>
<dbReference type="PROSITE" id="PS50297">
    <property type="entry name" value="ANK_REP_REGION"/>
    <property type="match status" value="2"/>
</dbReference>
<dbReference type="GlyGen" id="A0A8V0XEN4">
    <property type="glycosylation" value="2 sites"/>
</dbReference>
<reference evidence="11" key="2">
    <citation type="submission" date="2025-09" db="UniProtKB">
        <authorList>
            <consortium name="Ensembl"/>
        </authorList>
    </citation>
    <scope>IDENTIFICATION</scope>
    <source>
        <strain evidence="11">broiler</strain>
    </source>
</reference>
<feature type="domain" description="PH" evidence="9">
    <location>
        <begin position="265"/>
        <end position="360"/>
    </location>
</feature>
<comment type="function">
    <text evidence="7">GTPase-activating protein for the ADP ribosylation factor family.</text>
</comment>
<dbReference type="InterPro" id="IPR002110">
    <property type="entry name" value="Ankyrin_rpt"/>
</dbReference>
<comment type="activity regulation">
    <text evidence="7">GAP activity stimulated by phosphatidylinositol 4,5-bisphosphate (PIP2) and phosphatidic acid.</text>
</comment>
<dbReference type="Proteomes" id="UP000000539">
    <property type="component" value="Unassembled WGS sequence"/>
</dbReference>
<keyword evidence="3 7" id="KW-0862">Zinc</keyword>
<evidence type="ECO:0000313" key="11">
    <source>
        <dbReference type="Ensembl" id="ENSGALP00010002861.1"/>
    </source>
</evidence>
<protein>
    <recommendedName>
        <fullName evidence="7">Arf-GAP with coiled-coil, ANK repeat and PH domain-containing protein</fullName>
        <shortName evidence="7">Cnt-b</shortName>
    </recommendedName>
    <alternativeName>
        <fullName evidence="7">Centaurin-beta</fullName>
    </alternativeName>
</protein>
<feature type="compositionally biased region" description="Pro residues" evidence="8">
    <location>
        <begin position="722"/>
        <end position="731"/>
    </location>
</feature>
<comment type="subcellular location">
    <subcellularLocation>
        <location evidence="7">Endosome membrane</location>
        <topology evidence="7">Peripheral membrane protein</topology>
    </subcellularLocation>
</comment>
<dbReference type="FunCoup" id="A0A8V0XEN4">
    <property type="interactions" value="27"/>
</dbReference>
<feature type="region of interest" description="Disordered" evidence="8">
    <location>
        <begin position="683"/>
        <end position="740"/>
    </location>
</feature>
<dbReference type="GO" id="GO:0005096">
    <property type="term" value="F:GTPase activator activity"/>
    <property type="evidence" value="ECO:0007669"/>
    <property type="project" value="UniProtKB-KW"/>
</dbReference>
<dbReference type="InterPro" id="IPR001849">
    <property type="entry name" value="PH_domain"/>
</dbReference>
<dbReference type="SMART" id="SM00248">
    <property type="entry name" value="ANK"/>
    <property type="match status" value="3"/>
</dbReference>
<dbReference type="InterPro" id="IPR027267">
    <property type="entry name" value="AH/BAR_dom_sf"/>
</dbReference>
<dbReference type="GO" id="GO:0008270">
    <property type="term" value="F:zinc ion binding"/>
    <property type="evidence" value="ECO:0007669"/>
    <property type="project" value="UniProtKB-KW"/>
</dbReference>
<dbReference type="SUPFAM" id="SSF48403">
    <property type="entry name" value="Ankyrin repeat"/>
    <property type="match status" value="1"/>
</dbReference>
<dbReference type="SMART" id="SM00233">
    <property type="entry name" value="PH"/>
    <property type="match status" value="1"/>
</dbReference>
<dbReference type="SUPFAM" id="SSF103657">
    <property type="entry name" value="BAR/IMD domain-like"/>
    <property type="match status" value="1"/>
</dbReference>
<dbReference type="GeneTree" id="ENSGT00940000160289"/>
<dbReference type="SUPFAM" id="SSF50729">
    <property type="entry name" value="PH domain-like"/>
    <property type="match status" value="1"/>
</dbReference>
<evidence type="ECO:0000256" key="7">
    <source>
        <dbReference type="RuleBase" id="RU369028"/>
    </source>
</evidence>
<dbReference type="Pfam" id="PF00169">
    <property type="entry name" value="PH"/>
    <property type="match status" value="1"/>
</dbReference>
<feature type="repeat" description="ANK" evidence="5">
    <location>
        <begin position="577"/>
        <end position="609"/>
    </location>
</feature>
<keyword evidence="2 6" id="KW-0863">Zinc-finger</keyword>
<evidence type="ECO:0000256" key="1">
    <source>
        <dbReference type="ARBA" id="ARBA00022723"/>
    </source>
</evidence>
<evidence type="ECO:0000259" key="10">
    <source>
        <dbReference type="PROSITE" id="PS50115"/>
    </source>
</evidence>
<dbReference type="PANTHER" id="PTHR23180:SF197">
    <property type="entry name" value="ARF-GAP WITH COILED-COIL, ANK REPEAT AND PH DOMAIN-CONTAINING PROTEIN 1"/>
    <property type="match status" value="1"/>
</dbReference>
<feature type="compositionally biased region" description="Polar residues" evidence="8">
    <location>
        <begin position="684"/>
        <end position="705"/>
    </location>
</feature>
<evidence type="ECO:0000256" key="8">
    <source>
        <dbReference type="SAM" id="MobiDB-lite"/>
    </source>
</evidence>
<evidence type="ECO:0000256" key="2">
    <source>
        <dbReference type="ARBA" id="ARBA00022771"/>
    </source>
</evidence>
<evidence type="ECO:0000259" key="9">
    <source>
        <dbReference type="PROSITE" id="PS50003"/>
    </source>
</evidence>
<feature type="region of interest" description="Disordered" evidence="8">
    <location>
        <begin position="361"/>
        <end position="385"/>
    </location>
</feature>
<evidence type="ECO:0000256" key="5">
    <source>
        <dbReference type="PROSITE-ProRule" id="PRU00023"/>
    </source>
</evidence>
<dbReference type="PROSITE" id="PS50003">
    <property type="entry name" value="PH_DOMAIN"/>
    <property type="match status" value="1"/>
</dbReference>
<dbReference type="AlphaFoldDB" id="A0A8V0XEN4"/>
<evidence type="ECO:0000256" key="3">
    <source>
        <dbReference type="ARBA" id="ARBA00022833"/>
    </source>
</evidence>
<evidence type="ECO:0000313" key="12">
    <source>
        <dbReference type="Proteomes" id="UP000000539"/>
    </source>
</evidence>
<evidence type="ECO:0000256" key="4">
    <source>
        <dbReference type="ARBA" id="ARBA00023043"/>
    </source>
</evidence>
<comment type="domain">
    <text evidence="7">PH domain binds phospholipids including phosphatidic acid, phosphatidylinositol 3-phosphate, phosphatidylinositol 3,5-bisphosphate (PIP2) and phosphatidylinositol 3,4,5-trisphosphate (PIP3). May mediate protein binding to PIP2 or PIP3 containing membranes.</text>
</comment>
<dbReference type="Pfam" id="PF01412">
    <property type="entry name" value="ArfGap"/>
    <property type="match status" value="1"/>
</dbReference>
<dbReference type="Gene3D" id="2.30.29.30">
    <property type="entry name" value="Pleckstrin-homology domain (PH domain)/Phosphotyrosine-binding domain (PTB)"/>
    <property type="match status" value="1"/>
</dbReference>
<keyword evidence="7" id="KW-0677">Repeat</keyword>
<comment type="domain">
    <text evidence="7">The BAR domain mediates homodimerization, it can neither bind membrane nor impart curvature, but instead requires the neighboring PH domain to achieve these functions.</text>
</comment>
<dbReference type="Gene3D" id="1.25.40.20">
    <property type="entry name" value="Ankyrin repeat-containing domain"/>
    <property type="match status" value="1"/>
</dbReference>
<dbReference type="CDD" id="cd13250">
    <property type="entry name" value="PH_ACAP"/>
    <property type="match status" value="1"/>
</dbReference>
<dbReference type="OrthoDB" id="10070851at2759"/>
<feature type="domain" description="Arf-GAP" evidence="10">
    <location>
        <begin position="388"/>
        <end position="510"/>
    </location>
</feature>
<feature type="repeat" description="ANK" evidence="5">
    <location>
        <begin position="610"/>
        <end position="642"/>
    </location>
</feature>
<dbReference type="PRINTS" id="PR00405">
    <property type="entry name" value="REVINTRACTNG"/>
</dbReference>
<gene>
    <name evidence="11" type="primary">ACAP1</name>
</gene>
<dbReference type="FunFam" id="2.30.29.30:FF:000026">
    <property type="entry name" value="Arf-GAP with coiled-coil, ANK repeat and PH domain-containing protein 2"/>
    <property type="match status" value="1"/>
</dbReference>
<dbReference type="InterPro" id="IPR038508">
    <property type="entry name" value="ArfGAP_dom_sf"/>
</dbReference>
<dbReference type="Pfam" id="PF12796">
    <property type="entry name" value="Ank_2"/>
    <property type="match status" value="1"/>
</dbReference>
<organism evidence="11 12">
    <name type="scientific">Gallus gallus</name>
    <name type="common">Chicken</name>
    <dbReference type="NCBI Taxonomy" id="9031"/>
    <lineage>
        <taxon>Eukaryota</taxon>
        <taxon>Metazoa</taxon>
        <taxon>Chordata</taxon>
        <taxon>Craniata</taxon>
        <taxon>Vertebrata</taxon>
        <taxon>Euteleostomi</taxon>
        <taxon>Archelosauria</taxon>
        <taxon>Archosauria</taxon>
        <taxon>Dinosauria</taxon>
        <taxon>Saurischia</taxon>
        <taxon>Theropoda</taxon>
        <taxon>Coelurosauria</taxon>
        <taxon>Aves</taxon>
        <taxon>Neognathae</taxon>
        <taxon>Galloanserae</taxon>
        <taxon>Galliformes</taxon>
        <taxon>Phasianidae</taxon>
        <taxon>Phasianinae</taxon>
        <taxon>Gallus</taxon>
    </lineage>
</organism>
<dbReference type="InterPro" id="IPR004148">
    <property type="entry name" value="BAR_dom"/>
</dbReference>
<dbReference type="SUPFAM" id="SSF57863">
    <property type="entry name" value="ArfGap/RecO-like zinc finger"/>
    <property type="match status" value="1"/>
</dbReference>
<keyword evidence="4 5" id="KW-0040">ANK repeat</keyword>
<dbReference type="InterPro" id="IPR045258">
    <property type="entry name" value="ACAP1/2/3-like"/>
</dbReference>
<sequence length="821" mass="89729">MTVKLDFEECLRDSPWFRAAVEEAEAEVSELETQLEKVLKLGGAVLEAGRQLVGSSRALAVGLREMGGAPRRDPLLKEALEKLCDSLEQMMDGHEELQDSTERALRRHLHGLMEGCRVVRGSRRERGRAVEALGAALQHHAEVPRRRPHEAQEAAAAMGGARGVARARGLDHVMQLNVMQDKQKTEMLQFALSLLAAHASFFSHGHTAAASSQPFRTSLGTQLEQMELEAARRHRDLEQRHALLLQQDLTQEVVDVASGGAGPDAPPMEGYLYKRASNAFRTWSRRWFSIQSNQLVYHKRAQDPPTVVVPDLRLCTVKPCPELERRFCFEVVSPNKSCVLQADSAGQQRAWVSAVQSSIASAFSQDPPPGPTGPPGSTSGSGGSHGGREVLGQILGLEGNGNCCECSAPDPAWASVNLGITLCIECSGIHRSLGVHFSKVRSLTLDTWEPELVKLMCELGNRTLNRIYEARVEEMGVKKPHPECSRVQREDWIRAKYVEKKFVTRLPGAWPKKPRPPRHVSRGSPAPRGSQATEPEPPPSLHPGALLYWGAQHRRLPAMADALAHGADPGWANVAEEHRTPLLQAVAVNSLLGCEFLLQNGANVNQRDSRGRGPLHHATMLGHTGLVCLFLKRGADINAVDAEGKDALTIAMELANADIVTLLRLAKMRELDVAQGQTEFHPLTSRNTKNHFSFTDFTPPSTSPHENTDFPHPTTPNFPLSPTRPSPPSPQTPISHTHPPFSPFLTQPSIPFHPNSRFPTQPSPIPTPPLPGALPTCVALLYIRMCCDGSWAPFSLTTSCCTAVLCPSTWMVSNCSPLGSA</sequence>
<feature type="compositionally biased region" description="Basic residues" evidence="8">
    <location>
        <begin position="512"/>
        <end position="521"/>
    </location>
</feature>
<keyword evidence="12" id="KW-1185">Reference proteome</keyword>
<dbReference type="InterPro" id="IPR011993">
    <property type="entry name" value="PH-like_dom_sf"/>
</dbReference>
<name>A0A8V0XEN4_CHICK</name>
<dbReference type="InterPro" id="IPR001164">
    <property type="entry name" value="ArfGAP_dom"/>
</dbReference>
<dbReference type="GO" id="GO:0010008">
    <property type="term" value="C:endosome membrane"/>
    <property type="evidence" value="ECO:0007669"/>
    <property type="project" value="UniProtKB-SubCell"/>
</dbReference>